<organism evidence="4 5">
    <name type="scientific">Flavobacterium flavipallidum</name>
    <dbReference type="NCBI Taxonomy" id="3139140"/>
    <lineage>
        <taxon>Bacteria</taxon>
        <taxon>Pseudomonadati</taxon>
        <taxon>Bacteroidota</taxon>
        <taxon>Flavobacteriia</taxon>
        <taxon>Flavobacteriales</taxon>
        <taxon>Flavobacteriaceae</taxon>
        <taxon>Flavobacterium</taxon>
    </lineage>
</organism>
<dbReference type="InterPro" id="IPR043968">
    <property type="entry name" value="SGNH"/>
</dbReference>
<accession>A0ABU9HJ07</accession>
<feature type="transmembrane region" description="Helical" evidence="1">
    <location>
        <begin position="164"/>
        <end position="185"/>
    </location>
</feature>
<sequence length="618" mass="72014">MNNFRYDISFLRVLAVMSVLFFHYNIRGFSGGFVGVDIFFVISGFLMTQIIVKGIDNNNFSILDFYKRRMLRIFPALLFTLVVFSVIIAFVLPTQFFQFQNNAFSSTLFFSNIYYYLSSGYFDAASHYNFLLHTWSLSVEWQFYIIYPLFLLLTKRLYQSNLQLFKVIFISVTLLSLGSVLYFNAIGKNDFSFYMFVTRAWEMMAGGLALLYQQSFQKIAVKWKLFGVTVSLFSLLLFVYLVNGYTVMWPSLLTILPVTATAVIISLNQELRWYKNKMVTYLGNISYSLYLYHWPFFVISHFLVLDIAFKHRLVFIILSFLLAVFSYELIEKNKLVKNFKFVATTSVSIFAVTFCLAKYNTNITINKEIDLGKYVANYKFSDEAKAQYRMGKFHHLGDQPLPSDFKNNLFFPNNNKKNILLIGDSHAGMFGQTMQQIADNLNLNLIQISSDATFPIKDAKSVFETPIKLFNYAFTDFIPANQDKINLVVFSANYLGYEDVLLDDYLNKTLAYFNKINIPVLFIGQTRAYKLDYSTYQFLLDKYQIESQEDKDRIKRVMDKNEVLLAKLGNRYVDLFKKEVKPLSLNGVPYIYDHDHLTFFGTNQYNTLITNKIKSFIK</sequence>
<dbReference type="Pfam" id="PF19040">
    <property type="entry name" value="SGNH"/>
    <property type="match status" value="1"/>
</dbReference>
<dbReference type="GO" id="GO:0016746">
    <property type="term" value="F:acyltransferase activity"/>
    <property type="evidence" value="ECO:0007669"/>
    <property type="project" value="UniProtKB-KW"/>
</dbReference>
<evidence type="ECO:0000256" key="1">
    <source>
        <dbReference type="SAM" id="Phobius"/>
    </source>
</evidence>
<dbReference type="Proteomes" id="UP001398556">
    <property type="component" value="Unassembled WGS sequence"/>
</dbReference>
<dbReference type="PANTHER" id="PTHR23028">
    <property type="entry name" value="ACETYLTRANSFERASE"/>
    <property type="match status" value="1"/>
</dbReference>
<protein>
    <submittedName>
        <fullName evidence="4">Acyltransferase family protein</fullName>
        <ecNumber evidence="4">2.3.1.-</ecNumber>
    </submittedName>
</protein>
<feature type="transmembrane region" description="Helical" evidence="1">
    <location>
        <begin position="9"/>
        <end position="26"/>
    </location>
</feature>
<feature type="transmembrane region" description="Helical" evidence="1">
    <location>
        <begin position="289"/>
        <end position="307"/>
    </location>
</feature>
<evidence type="ECO:0000313" key="5">
    <source>
        <dbReference type="Proteomes" id="UP001398556"/>
    </source>
</evidence>
<keyword evidence="1" id="KW-0812">Transmembrane</keyword>
<gene>
    <name evidence="4" type="ORF">AAEO59_03440</name>
</gene>
<feature type="transmembrane region" description="Helical" evidence="1">
    <location>
        <begin position="223"/>
        <end position="242"/>
    </location>
</feature>
<dbReference type="EC" id="2.3.1.-" evidence="4"/>
<feature type="transmembrane region" description="Helical" evidence="1">
    <location>
        <begin position="32"/>
        <end position="52"/>
    </location>
</feature>
<dbReference type="InterPro" id="IPR050879">
    <property type="entry name" value="Acyltransferase_3"/>
</dbReference>
<feature type="domain" description="Acyltransferase 3" evidence="2">
    <location>
        <begin position="6"/>
        <end position="324"/>
    </location>
</feature>
<keyword evidence="5" id="KW-1185">Reference proteome</keyword>
<feature type="transmembrane region" description="Helical" evidence="1">
    <location>
        <begin position="130"/>
        <end position="152"/>
    </location>
</feature>
<keyword evidence="4" id="KW-0808">Transferase</keyword>
<feature type="transmembrane region" description="Helical" evidence="1">
    <location>
        <begin position="191"/>
        <end position="211"/>
    </location>
</feature>
<feature type="transmembrane region" description="Helical" evidence="1">
    <location>
        <begin position="73"/>
        <end position="92"/>
    </location>
</feature>
<dbReference type="PANTHER" id="PTHR23028:SF53">
    <property type="entry name" value="ACYL_TRANSF_3 DOMAIN-CONTAINING PROTEIN"/>
    <property type="match status" value="1"/>
</dbReference>
<comment type="caution">
    <text evidence="4">The sequence shown here is derived from an EMBL/GenBank/DDBJ whole genome shotgun (WGS) entry which is preliminary data.</text>
</comment>
<dbReference type="InterPro" id="IPR002656">
    <property type="entry name" value="Acyl_transf_3_dom"/>
</dbReference>
<dbReference type="EMBL" id="JBBYHU010000004">
    <property type="protein sequence ID" value="MEL1240095.1"/>
    <property type="molecule type" value="Genomic_DNA"/>
</dbReference>
<evidence type="ECO:0000313" key="4">
    <source>
        <dbReference type="EMBL" id="MEL1240095.1"/>
    </source>
</evidence>
<evidence type="ECO:0000259" key="3">
    <source>
        <dbReference type="Pfam" id="PF19040"/>
    </source>
</evidence>
<reference evidence="4 5" key="1">
    <citation type="submission" date="2024-04" db="EMBL/GenBank/DDBJ databases">
        <title>Flavobacterium sp. DGU99 16S ribosomal RNA gene Genome sequencing and assembly.</title>
        <authorList>
            <person name="Park S."/>
        </authorList>
    </citation>
    <scope>NUCLEOTIDE SEQUENCE [LARGE SCALE GENOMIC DNA]</scope>
    <source>
        <strain evidence="4 5">DGU99</strain>
    </source>
</reference>
<dbReference type="RefSeq" id="WP_341699341.1">
    <property type="nucleotide sequence ID" value="NZ_JBBYHU010000004.1"/>
</dbReference>
<dbReference type="Pfam" id="PF01757">
    <property type="entry name" value="Acyl_transf_3"/>
    <property type="match status" value="1"/>
</dbReference>
<evidence type="ECO:0000259" key="2">
    <source>
        <dbReference type="Pfam" id="PF01757"/>
    </source>
</evidence>
<keyword evidence="4" id="KW-0012">Acyltransferase</keyword>
<name>A0ABU9HJ07_9FLAO</name>
<feature type="transmembrane region" description="Helical" evidence="1">
    <location>
        <begin position="313"/>
        <end position="330"/>
    </location>
</feature>
<feature type="domain" description="SGNH" evidence="3">
    <location>
        <begin position="412"/>
        <end position="604"/>
    </location>
</feature>
<keyword evidence="1" id="KW-0472">Membrane</keyword>
<keyword evidence="1" id="KW-1133">Transmembrane helix</keyword>
<feature type="transmembrane region" description="Helical" evidence="1">
    <location>
        <begin position="248"/>
        <end position="268"/>
    </location>
</feature>
<proteinExistence type="predicted"/>